<evidence type="ECO:0000313" key="2">
    <source>
        <dbReference type="Proteomes" id="UP000728032"/>
    </source>
</evidence>
<name>A0A7R9R1T9_9ACAR</name>
<dbReference type="Proteomes" id="UP000728032">
    <property type="component" value="Unassembled WGS sequence"/>
</dbReference>
<evidence type="ECO:0000313" key="1">
    <source>
        <dbReference type="EMBL" id="CAD7665668.1"/>
    </source>
</evidence>
<gene>
    <name evidence="1" type="ORF">ONB1V03_LOCUS22225</name>
</gene>
<feature type="non-terminal residue" evidence="1">
    <location>
        <position position="1"/>
    </location>
</feature>
<organism evidence="1">
    <name type="scientific">Oppiella nova</name>
    <dbReference type="NCBI Taxonomy" id="334625"/>
    <lineage>
        <taxon>Eukaryota</taxon>
        <taxon>Metazoa</taxon>
        <taxon>Ecdysozoa</taxon>
        <taxon>Arthropoda</taxon>
        <taxon>Chelicerata</taxon>
        <taxon>Arachnida</taxon>
        <taxon>Acari</taxon>
        <taxon>Acariformes</taxon>
        <taxon>Sarcoptiformes</taxon>
        <taxon>Oribatida</taxon>
        <taxon>Brachypylina</taxon>
        <taxon>Oppioidea</taxon>
        <taxon>Oppiidae</taxon>
        <taxon>Oppiella</taxon>
    </lineage>
</organism>
<dbReference type="EMBL" id="CAJPVJ010048140">
    <property type="protein sequence ID" value="CAG2182804.1"/>
    <property type="molecule type" value="Genomic_DNA"/>
</dbReference>
<proteinExistence type="predicted"/>
<dbReference type="AlphaFoldDB" id="A0A7R9R1T9"/>
<protein>
    <submittedName>
        <fullName evidence="1">Uncharacterized protein</fullName>
    </submittedName>
</protein>
<sequence>MEERIRTFTEQEHNRFADMQLQIGRNEETLYSILDDIQHKLSGEPHLDQSLAFSSKQHMNIVANVHEYFDFLNHVLFDAFIPSLVDADLGLDSYLNIKSTQNITNAKPLDNKQKKSQPL</sequence>
<accession>A0A7R9R1T9</accession>
<keyword evidence="2" id="KW-1185">Reference proteome</keyword>
<dbReference type="OrthoDB" id="9992964at2759"/>
<reference evidence="1" key="1">
    <citation type="submission" date="2020-11" db="EMBL/GenBank/DDBJ databases">
        <authorList>
            <person name="Tran Van P."/>
        </authorList>
    </citation>
    <scope>NUCLEOTIDE SEQUENCE</scope>
</reference>
<dbReference type="EMBL" id="OC962965">
    <property type="protein sequence ID" value="CAD7665668.1"/>
    <property type="molecule type" value="Genomic_DNA"/>
</dbReference>